<accession>A0ABT0AE46</accession>
<evidence type="ECO:0008006" key="4">
    <source>
        <dbReference type="Google" id="ProtNLM"/>
    </source>
</evidence>
<evidence type="ECO:0000256" key="1">
    <source>
        <dbReference type="SAM" id="SignalP"/>
    </source>
</evidence>
<keyword evidence="1" id="KW-0732">Signal</keyword>
<dbReference type="RefSeq" id="WP_243800568.1">
    <property type="nucleotide sequence ID" value="NZ_JALHAT010000021.1"/>
</dbReference>
<sequence>MPVFARMLRRFALMCGLALSGPFAPSHAEEPAAADICRDDPAFRAQDFTLGDWDVYAGETRIARVTLEPILESCAIEETWTVTGGRTRGNGLGIFNYSALLGHWMYHWVTDDGASTTFTGEPMGAGAIRYVTHKPLEDGPLGEKRVRLRHWTLTRTGDGGIRELSVGSEDDGATWEVEYDLHWVPHT</sequence>
<dbReference type="EMBL" id="JALHAT010000021">
    <property type="protein sequence ID" value="MCJ1961454.1"/>
    <property type="molecule type" value="Genomic_DNA"/>
</dbReference>
<reference evidence="2" key="1">
    <citation type="submission" date="2022-03" db="EMBL/GenBank/DDBJ databases">
        <title>Identification of a novel bacterium isolated from mangrove sediments.</title>
        <authorList>
            <person name="Pan X."/>
        </authorList>
    </citation>
    <scope>NUCLEOTIDE SEQUENCE</scope>
    <source>
        <strain evidence="2">B2637</strain>
    </source>
</reference>
<organism evidence="2 3">
    <name type="scientific">Novosphingobium mangrovi</name>
    <name type="common">ex Hu et al. 2023</name>
    <dbReference type="NCBI Taxonomy" id="2930094"/>
    <lineage>
        <taxon>Bacteria</taxon>
        <taxon>Pseudomonadati</taxon>
        <taxon>Pseudomonadota</taxon>
        <taxon>Alphaproteobacteria</taxon>
        <taxon>Sphingomonadales</taxon>
        <taxon>Sphingomonadaceae</taxon>
        <taxon>Novosphingobium</taxon>
    </lineage>
</organism>
<dbReference type="Proteomes" id="UP001162802">
    <property type="component" value="Unassembled WGS sequence"/>
</dbReference>
<proteinExistence type="predicted"/>
<comment type="caution">
    <text evidence="2">The sequence shown here is derived from an EMBL/GenBank/DDBJ whole genome shotgun (WGS) entry which is preliminary data.</text>
</comment>
<keyword evidence="3" id="KW-1185">Reference proteome</keyword>
<evidence type="ECO:0000313" key="3">
    <source>
        <dbReference type="Proteomes" id="UP001162802"/>
    </source>
</evidence>
<protein>
    <recommendedName>
        <fullName evidence="4">DUF1579 domain-containing protein</fullName>
    </recommendedName>
</protein>
<feature type="chain" id="PRO_5046702154" description="DUF1579 domain-containing protein" evidence="1">
    <location>
        <begin position="29"/>
        <end position="187"/>
    </location>
</feature>
<gene>
    <name evidence="2" type="ORF">MTR65_12240</name>
</gene>
<feature type="signal peptide" evidence="1">
    <location>
        <begin position="1"/>
        <end position="28"/>
    </location>
</feature>
<name>A0ABT0AE46_9SPHN</name>
<evidence type="ECO:0000313" key="2">
    <source>
        <dbReference type="EMBL" id="MCJ1961454.1"/>
    </source>
</evidence>